<evidence type="ECO:0000259" key="4">
    <source>
        <dbReference type="Pfam" id="PF00512"/>
    </source>
</evidence>
<dbReference type="Proteomes" id="UP001611383">
    <property type="component" value="Chromosome"/>
</dbReference>
<organism evidence="5 6">
    <name type="scientific">Archangium minus</name>
    <dbReference type="NCBI Taxonomy" id="83450"/>
    <lineage>
        <taxon>Bacteria</taxon>
        <taxon>Pseudomonadati</taxon>
        <taxon>Myxococcota</taxon>
        <taxon>Myxococcia</taxon>
        <taxon>Myxococcales</taxon>
        <taxon>Cystobacterineae</taxon>
        <taxon>Archangiaceae</taxon>
        <taxon>Archangium</taxon>
    </lineage>
</organism>
<reference evidence="5 6" key="1">
    <citation type="submission" date="2019-08" db="EMBL/GenBank/DDBJ databases">
        <title>Archangium and Cystobacter genomes.</title>
        <authorList>
            <person name="Chen I.-C.K."/>
            <person name="Wielgoss S."/>
        </authorList>
    </citation>
    <scope>NUCLEOTIDE SEQUENCE [LARGE SCALE GENOMIC DNA]</scope>
    <source>
        <strain evidence="5 6">Cbm 6</strain>
    </source>
</reference>
<evidence type="ECO:0000313" key="6">
    <source>
        <dbReference type="Proteomes" id="UP001611383"/>
    </source>
</evidence>
<name>A0ABY9X0M4_9BACT</name>
<dbReference type="CDD" id="cd00082">
    <property type="entry name" value="HisKA"/>
    <property type="match status" value="1"/>
</dbReference>
<gene>
    <name evidence="5" type="ORF">F0U60_36135</name>
</gene>
<dbReference type="InterPro" id="IPR036097">
    <property type="entry name" value="HisK_dim/P_sf"/>
</dbReference>
<evidence type="ECO:0000256" key="3">
    <source>
        <dbReference type="SAM" id="MobiDB-lite"/>
    </source>
</evidence>
<dbReference type="InterPro" id="IPR003661">
    <property type="entry name" value="HisK_dim/P_dom"/>
</dbReference>
<dbReference type="Gene3D" id="1.10.287.130">
    <property type="match status" value="1"/>
</dbReference>
<keyword evidence="6" id="KW-1185">Reference proteome</keyword>
<feature type="domain" description="Signal transduction histidine kinase dimerisation/phosphoacceptor" evidence="4">
    <location>
        <begin position="72"/>
        <end position="134"/>
    </location>
</feature>
<evidence type="ECO:0000256" key="2">
    <source>
        <dbReference type="ARBA" id="ARBA00012438"/>
    </source>
</evidence>
<accession>A0ABY9X0M4</accession>
<proteinExistence type="predicted"/>
<protein>
    <recommendedName>
        <fullName evidence="2">histidine kinase</fullName>
        <ecNumber evidence="2">2.7.13.3</ecNumber>
    </recommendedName>
</protein>
<sequence>MPDRGDARLMVPTPPTPSLPGVPERLRHVLSSVLEEEGACVPAPVRERILEALDAQLSTLLQDEHARELERRRQFVSRLSHDLRNHLSAARMGAQMIVRCPENVERVLAFSGKILDGIERADRKIQEMLDAYRPQG</sequence>
<evidence type="ECO:0000256" key="1">
    <source>
        <dbReference type="ARBA" id="ARBA00000085"/>
    </source>
</evidence>
<dbReference type="SUPFAM" id="SSF47384">
    <property type="entry name" value="Homodimeric domain of signal transducing histidine kinase"/>
    <property type="match status" value="1"/>
</dbReference>
<dbReference type="EC" id="2.7.13.3" evidence="2"/>
<feature type="region of interest" description="Disordered" evidence="3">
    <location>
        <begin position="1"/>
        <end position="20"/>
    </location>
</feature>
<comment type="catalytic activity">
    <reaction evidence="1">
        <text>ATP + protein L-histidine = ADP + protein N-phospho-L-histidine.</text>
        <dbReference type="EC" id="2.7.13.3"/>
    </reaction>
</comment>
<dbReference type="Pfam" id="PF00512">
    <property type="entry name" value="HisKA"/>
    <property type="match status" value="1"/>
</dbReference>
<dbReference type="EMBL" id="CP043494">
    <property type="protein sequence ID" value="WNG48946.1"/>
    <property type="molecule type" value="Genomic_DNA"/>
</dbReference>
<evidence type="ECO:0000313" key="5">
    <source>
        <dbReference type="EMBL" id="WNG48946.1"/>
    </source>
</evidence>